<evidence type="ECO:0000256" key="3">
    <source>
        <dbReference type="ARBA" id="ARBA00022475"/>
    </source>
</evidence>
<evidence type="ECO:0000256" key="4">
    <source>
        <dbReference type="ARBA" id="ARBA00022496"/>
    </source>
</evidence>
<evidence type="ECO:0000259" key="8">
    <source>
        <dbReference type="SMART" id="SM00382"/>
    </source>
</evidence>
<feature type="domain" description="AAA+ ATPase" evidence="8">
    <location>
        <begin position="44"/>
        <end position="224"/>
    </location>
</feature>
<dbReference type="SMART" id="SM00382">
    <property type="entry name" value="AAA"/>
    <property type="match status" value="1"/>
</dbReference>
<dbReference type="CDD" id="cd00267">
    <property type="entry name" value="ABC_ATPase"/>
    <property type="match status" value="1"/>
</dbReference>
<protein>
    <submittedName>
        <fullName evidence="9">RecF_1 protein</fullName>
    </submittedName>
</protein>
<dbReference type="Pfam" id="PF13476">
    <property type="entry name" value="AAA_23"/>
    <property type="match status" value="1"/>
</dbReference>
<evidence type="ECO:0000256" key="7">
    <source>
        <dbReference type="ARBA" id="ARBA00023136"/>
    </source>
</evidence>
<dbReference type="AlphaFoldDB" id="A0A0D1EK32"/>
<dbReference type="InterPro" id="IPR038729">
    <property type="entry name" value="Rad50/SbcC_AAA"/>
</dbReference>
<gene>
    <name evidence="9" type="primary">recF_1</name>
    <name evidence="9" type="ORF">jaqu_02850</name>
</gene>
<dbReference type="Pfam" id="PF13304">
    <property type="entry name" value="AAA_21"/>
    <property type="match status" value="1"/>
</dbReference>
<evidence type="ECO:0000256" key="5">
    <source>
        <dbReference type="ARBA" id="ARBA00023004"/>
    </source>
</evidence>
<dbReference type="PANTHER" id="PTHR42771">
    <property type="entry name" value="IRON(3+)-HYDROXAMATE IMPORT ATP-BINDING PROTEIN FHUC"/>
    <property type="match status" value="1"/>
</dbReference>
<keyword evidence="4" id="KW-0410">Iron transport</keyword>
<dbReference type="GO" id="GO:0005524">
    <property type="term" value="F:ATP binding"/>
    <property type="evidence" value="ECO:0007669"/>
    <property type="project" value="InterPro"/>
</dbReference>
<evidence type="ECO:0000256" key="2">
    <source>
        <dbReference type="ARBA" id="ARBA00022448"/>
    </source>
</evidence>
<dbReference type="RefSeq" id="WP_043917154.1">
    <property type="nucleotide sequence ID" value="NZ_FZPF01000005.1"/>
</dbReference>
<keyword evidence="6" id="KW-0406">Ion transport</keyword>
<dbReference type="GO" id="GO:0006826">
    <property type="term" value="P:iron ion transport"/>
    <property type="evidence" value="ECO:0007669"/>
    <property type="project" value="UniProtKB-KW"/>
</dbReference>
<reference evidence="9 10" key="1">
    <citation type="submission" date="2015-02" db="EMBL/GenBank/DDBJ databases">
        <title>Genome Sequence of Jannaschia aquimarina DSM28248, a member of the Roseobacter clade.</title>
        <authorList>
            <person name="Voget S."/>
            <person name="Daniel R."/>
        </authorList>
    </citation>
    <scope>NUCLEOTIDE SEQUENCE [LARGE SCALE GENOMIC DNA]</scope>
    <source>
        <strain evidence="9 10">GSW-M26</strain>
    </source>
</reference>
<dbReference type="GO" id="GO:0006302">
    <property type="term" value="P:double-strand break repair"/>
    <property type="evidence" value="ECO:0007669"/>
    <property type="project" value="InterPro"/>
</dbReference>
<comment type="subcellular location">
    <subcellularLocation>
        <location evidence="1">Cell membrane</location>
        <topology evidence="1">Peripheral membrane protein</topology>
    </subcellularLocation>
</comment>
<dbReference type="PATRIC" id="fig|935700.4.peg.310"/>
<keyword evidence="10" id="KW-1185">Reference proteome</keyword>
<organism evidence="9 10">
    <name type="scientific">Jannaschia aquimarina</name>
    <dbReference type="NCBI Taxonomy" id="935700"/>
    <lineage>
        <taxon>Bacteria</taxon>
        <taxon>Pseudomonadati</taxon>
        <taxon>Pseudomonadota</taxon>
        <taxon>Alphaproteobacteria</taxon>
        <taxon>Rhodobacterales</taxon>
        <taxon>Roseobacteraceae</taxon>
        <taxon>Jannaschia</taxon>
    </lineage>
</organism>
<evidence type="ECO:0000256" key="1">
    <source>
        <dbReference type="ARBA" id="ARBA00004202"/>
    </source>
</evidence>
<evidence type="ECO:0000256" key="6">
    <source>
        <dbReference type="ARBA" id="ARBA00023065"/>
    </source>
</evidence>
<keyword evidence="2" id="KW-0813">Transport</keyword>
<dbReference type="GO" id="GO:0016887">
    <property type="term" value="F:ATP hydrolysis activity"/>
    <property type="evidence" value="ECO:0007669"/>
    <property type="project" value="InterPro"/>
</dbReference>
<keyword evidence="5" id="KW-0408">Iron</keyword>
<comment type="caution">
    <text evidence="9">The sequence shown here is derived from an EMBL/GenBank/DDBJ whole genome shotgun (WGS) entry which is preliminary data.</text>
</comment>
<dbReference type="SUPFAM" id="SSF52540">
    <property type="entry name" value="P-loop containing nucleoside triphosphate hydrolases"/>
    <property type="match status" value="1"/>
</dbReference>
<dbReference type="GO" id="GO:0005886">
    <property type="term" value="C:plasma membrane"/>
    <property type="evidence" value="ECO:0007669"/>
    <property type="project" value="UniProtKB-SubCell"/>
</dbReference>
<evidence type="ECO:0000313" key="9">
    <source>
        <dbReference type="EMBL" id="KIT17929.1"/>
    </source>
</evidence>
<keyword evidence="7" id="KW-0472">Membrane</keyword>
<dbReference type="InterPro" id="IPR027417">
    <property type="entry name" value="P-loop_NTPase"/>
</dbReference>
<accession>A0A0D1EK32</accession>
<sequence>MPRKITRLDPPFLRRIRLRDDAELPARYPFAVDWLRPDFELEFDTPITILVGENGSGKSTLIEALAALAGFGALGGSRDHRGAGADGAVGGAELADIFRAGWLPKLGHGWFFRAETFFQVARYMDDMRSPSADFLSHSHGEGFVRLFAERMRRQGLYLLDEPESALSPRRQLELMRFLHRMQQGDAPSQIVMATHSPFLVMQPGARVLEIDRRSIREVEPHRTGHFRLYQDFTADPEGAVAEMLAHDEALDW</sequence>
<dbReference type="EMBL" id="JYFE01000008">
    <property type="protein sequence ID" value="KIT17929.1"/>
    <property type="molecule type" value="Genomic_DNA"/>
</dbReference>
<dbReference type="STRING" id="935700.jaqu_02850"/>
<dbReference type="PANTHER" id="PTHR42771:SF2">
    <property type="entry name" value="IRON(3+)-HYDROXAMATE IMPORT ATP-BINDING PROTEIN FHUC"/>
    <property type="match status" value="1"/>
</dbReference>
<dbReference type="InterPro" id="IPR051535">
    <property type="entry name" value="Siderophore_ABC-ATPase"/>
</dbReference>
<dbReference type="InterPro" id="IPR003959">
    <property type="entry name" value="ATPase_AAA_core"/>
</dbReference>
<evidence type="ECO:0000313" key="10">
    <source>
        <dbReference type="Proteomes" id="UP000032232"/>
    </source>
</evidence>
<name>A0A0D1EK32_9RHOB</name>
<dbReference type="InterPro" id="IPR003593">
    <property type="entry name" value="AAA+_ATPase"/>
</dbReference>
<proteinExistence type="predicted"/>
<dbReference type="Gene3D" id="3.40.50.300">
    <property type="entry name" value="P-loop containing nucleotide triphosphate hydrolases"/>
    <property type="match status" value="2"/>
</dbReference>
<dbReference type="Proteomes" id="UP000032232">
    <property type="component" value="Unassembled WGS sequence"/>
</dbReference>
<keyword evidence="3" id="KW-1003">Cell membrane</keyword>